<sequence>MFPPLPTEDIASTLPQLARTRPLDAEAMRRRIGARLFGEDTAPMQLGRFRILRSLGVGGMGVVYAAEDDTLGRVVALKMIRDDVLVSDADRRRLLHEARALARLSHPNVVQLHEVVTAGEAVCLVMEYVAGTTLSQWLRTEPRDVAAIVDVFVAAARGLAAAHRAGIVHRDVKPGNILVGDDGRVRIVDFGLARGAAAVDSPTIAELSGSTTDPGARATDTGTVAGTPAYMAPEAFSTGRVDASSDQFSFCVALHECLYGDRPFGPRSVPGRELAYRAIELPAGAGQRRIPRALRRLLARGLAVRPADRFTSMDVLLGALEKQSFRLVRSLLLPLVLLLTGGLIAAAIIPFDAFSPGLCPEPRDQLEGIWDFQTKAAVRTAILATAQPFSLQTADFVQSRLDAYVEEWLDAHVQVCEEIQGRNEQALLLFERSELCLAHRRSALDALIEQLRHADAALVASVPELVHRLPDIRVCRDREALLDGSYKRPRDPRLAPAEAALAHATSLHAARLGVEALAQVDAALAAIRAVGDPLLEADALRLRGVLLGHHLGDVRGGLQHLHAAGVLATGSALDGLAWRVWNDLAVFAARVEQDGERARQYLEYARAAATRHARLTPNDRADLLDTDGHILFLEDQNLEALSRHREAYELRRDFLDARHPELIWAGLRLANATANAGEPELAMKLFDELKRDALEIFGREHPAVVRVELAEAQLLAELDQTGPARSCFADARPILLRTYGPDTILLARVELELAHIDFAERQFALATARARTVLGYPESSVPAQHQLRVEALALLSDIFLEAHQPSTSVEVYRALLTWHDDGRVELDLEALLYSLGAALCELQRCGEGFGYFSRLNALYTNNPPEHPEHRAFVLYGLASYHLENRQPEIALPHLEEARRLTETDDADRYVRMDVARLLSRCLTALKREPQRARRLQLEADALARRSSTAASLDALSRDGPAAAASGVAPAPPAPRSP</sequence>
<keyword evidence="3 8" id="KW-0418">Kinase</keyword>
<dbReference type="EMBL" id="CP114040">
    <property type="protein sequence ID" value="WAS95471.1"/>
    <property type="molecule type" value="Genomic_DNA"/>
</dbReference>
<keyword evidence="2 5" id="KW-0547">Nucleotide-binding</keyword>
<name>A0ABY7H885_9BACT</name>
<evidence type="ECO:0000259" key="7">
    <source>
        <dbReference type="PROSITE" id="PS50011"/>
    </source>
</evidence>
<dbReference type="PROSITE" id="PS00107">
    <property type="entry name" value="PROTEIN_KINASE_ATP"/>
    <property type="match status" value="1"/>
</dbReference>
<evidence type="ECO:0000256" key="4">
    <source>
        <dbReference type="ARBA" id="ARBA00022840"/>
    </source>
</evidence>
<dbReference type="InterPro" id="IPR000719">
    <property type="entry name" value="Prot_kinase_dom"/>
</dbReference>
<evidence type="ECO:0000256" key="5">
    <source>
        <dbReference type="PROSITE-ProRule" id="PRU10141"/>
    </source>
</evidence>
<evidence type="ECO:0000313" key="8">
    <source>
        <dbReference type="EMBL" id="WAS95471.1"/>
    </source>
</evidence>
<evidence type="ECO:0000256" key="1">
    <source>
        <dbReference type="ARBA" id="ARBA00022679"/>
    </source>
</evidence>
<dbReference type="SUPFAM" id="SSF48452">
    <property type="entry name" value="TPR-like"/>
    <property type="match status" value="2"/>
</dbReference>
<dbReference type="Gene3D" id="3.30.200.20">
    <property type="entry name" value="Phosphorylase Kinase, domain 1"/>
    <property type="match status" value="1"/>
</dbReference>
<protein>
    <submittedName>
        <fullName evidence="8">Serine/threonine-protein kinase</fullName>
    </submittedName>
</protein>
<dbReference type="CDD" id="cd14014">
    <property type="entry name" value="STKc_PknB_like"/>
    <property type="match status" value="1"/>
</dbReference>
<evidence type="ECO:0000256" key="6">
    <source>
        <dbReference type="SAM" id="MobiDB-lite"/>
    </source>
</evidence>
<feature type="compositionally biased region" description="Low complexity" evidence="6">
    <location>
        <begin position="948"/>
        <end position="968"/>
    </location>
</feature>
<keyword evidence="9" id="KW-1185">Reference proteome</keyword>
<dbReference type="InterPro" id="IPR011009">
    <property type="entry name" value="Kinase-like_dom_sf"/>
</dbReference>
<evidence type="ECO:0000256" key="2">
    <source>
        <dbReference type="ARBA" id="ARBA00022741"/>
    </source>
</evidence>
<accession>A0ABY7H885</accession>
<dbReference type="RefSeq" id="WP_269037810.1">
    <property type="nucleotide sequence ID" value="NZ_CP114040.1"/>
</dbReference>
<reference evidence="8" key="1">
    <citation type="submission" date="2022-11" db="EMBL/GenBank/DDBJ databases">
        <title>Minimal conservation of predation-associated metabolite biosynthetic gene clusters underscores biosynthetic potential of Myxococcota including descriptions for ten novel species: Archangium lansinium sp. nov., Myxococcus landrumus sp. nov., Nannocystis bai.</title>
        <authorList>
            <person name="Ahearne A."/>
            <person name="Stevens C."/>
            <person name="Dowd S."/>
        </authorList>
    </citation>
    <scope>NUCLEOTIDE SEQUENCE</scope>
    <source>
        <strain evidence="8">Fl3</strain>
    </source>
</reference>
<dbReference type="InterPro" id="IPR008271">
    <property type="entry name" value="Ser/Thr_kinase_AS"/>
</dbReference>
<dbReference type="InterPro" id="IPR017441">
    <property type="entry name" value="Protein_kinase_ATP_BS"/>
</dbReference>
<dbReference type="GO" id="GO:0016301">
    <property type="term" value="F:kinase activity"/>
    <property type="evidence" value="ECO:0007669"/>
    <property type="project" value="UniProtKB-KW"/>
</dbReference>
<keyword evidence="1" id="KW-0808">Transferase</keyword>
<feature type="region of interest" description="Disordered" evidence="6">
    <location>
        <begin position="948"/>
        <end position="977"/>
    </location>
</feature>
<dbReference type="SMART" id="SM00220">
    <property type="entry name" value="S_TKc"/>
    <property type="match status" value="1"/>
</dbReference>
<dbReference type="Proteomes" id="UP001164459">
    <property type="component" value="Chromosome"/>
</dbReference>
<dbReference type="Pfam" id="PF00069">
    <property type="entry name" value="Pkinase"/>
    <property type="match status" value="1"/>
</dbReference>
<dbReference type="PROSITE" id="PS50011">
    <property type="entry name" value="PROTEIN_KINASE_DOM"/>
    <property type="match status" value="1"/>
</dbReference>
<dbReference type="InterPro" id="IPR011990">
    <property type="entry name" value="TPR-like_helical_dom_sf"/>
</dbReference>
<dbReference type="Gene3D" id="1.10.510.10">
    <property type="entry name" value="Transferase(Phosphotransferase) domain 1"/>
    <property type="match status" value="1"/>
</dbReference>
<evidence type="ECO:0000313" key="9">
    <source>
        <dbReference type="Proteomes" id="UP001164459"/>
    </source>
</evidence>
<feature type="domain" description="Protein kinase" evidence="7">
    <location>
        <begin position="49"/>
        <end position="326"/>
    </location>
</feature>
<proteinExistence type="predicted"/>
<evidence type="ECO:0000256" key="3">
    <source>
        <dbReference type="ARBA" id="ARBA00022777"/>
    </source>
</evidence>
<feature type="binding site" evidence="5">
    <location>
        <position position="78"/>
    </location>
    <ligand>
        <name>ATP</name>
        <dbReference type="ChEBI" id="CHEBI:30616"/>
    </ligand>
</feature>
<dbReference type="PROSITE" id="PS00108">
    <property type="entry name" value="PROTEIN_KINASE_ST"/>
    <property type="match status" value="1"/>
</dbReference>
<keyword evidence="4 5" id="KW-0067">ATP-binding</keyword>
<dbReference type="SUPFAM" id="SSF56112">
    <property type="entry name" value="Protein kinase-like (PK-like)"/>
    <property type="match status" value="1"/>
</dbReference>
<gene>
    <name evidence="8" type="ORF">O0S08_04860</name>
</gene>
<dbReference type="Gene3D" id="1.25.40.10">
    <property type="entry name" value="Tetratricopeptide repeat domain"/>
    <property type="match status" value="2"/>
</dbReference>
<dbReference type="PANTHER" id="PTHR43289:SF6">
    <property type="entry name" value="SERINE_THREONINE-PROTEIN KINASE NEKL-3"/>
    <property type="match status" value="1"/>
</dbReference>
<dbReference type="PANTHER" id="PTHR43289">
    <property type="entry name" value="MITOGEN-ACTIVATED PROTEIN KINASE KINASE KINASE 20-RELATED"/>
    <property type="match status" value="1"/>
</dbReference>
<organism evidence="8 9">
    <name type="scientific">Nannocystis punicea</name>
    <dbReference type="NCBI Taxonomy" id="2995304"/>
    <lineage>
        <taxon>Bacteria</taxon>
        <taxon>Pseudomonadati</taxon>
        <taxon>Myxococcota</taxon>
        <taxon>Polyangia</taxon>
        <taxon>Nannocystales</taxon>
        <taxon>Nannocystaceae</taxon>
        <taxon>Nannocystis</taxon>
    </lineage>
</organism>